<dbReference type="Gene3D" id="3.40.50.720">
    <property type="entry name" value="NAD(P)-binding Rossmann-like Domain"/>
    <property type="match status" value="1"/>
</dbReference>
<name>A0A1V6CAH7_UNCT6</name>
<reference evidence="4" key="1">
    <citation type="submission" date="2017-02" db="EMBL/GenBank/DDBJ databases">
        <title>Delving into the versatile metabolic prowess of the omnipresent phylum Bacteroidetes.</title>
        <authorList>
            <person name="Nobu M.K."/>
            <person name="Mei R."/>
            <person name="Narihiro T."/>
            <person name="Kuroda K."/>
            <person name="Liu W.-T."/>
        </authorList>
    </citation>
    <scope>NUCLEOTIDE SEQUENCE</scope>
    <source>
        <strain evidence="4">ADurb.Bin131</strain>
    </source>
</reference>
<gene>
    <name evidence="4" type="primary">afr_2</name>
    <name evidence="4" type="ORF">BWX89_00755</name>
</gene>
<evidence type="ECO:0000259" key="3">
    <source>
        <dbReference type="Pfam" id="PF22725"/>
    </source>
</evidence>
<dbReference type="Proteomes" id="UP000485562">
    <property type="component" value="Unassembled WGS sequence"/>
</dbReference>
<evidence type="ECO:0000256" key="1">
    <source>
        <dbReference type="ARBA" id="ARBA00023002"/>
    </source>
</evidence>
<dbReference type="InterPro" id="IPR000683">
    <property type="entry name" value="Gfo/Idh/MocA-like_OxRdtase_N"/>
</dbReference>
<dbReference type="AlphaFoldDB" id="A0A1V6CAH7"/>
<dbReference type="GO" id="GO:0033712">
    <property type="term" value="F:1,5-anhydro-D-fructose reductase (1,5-anhydro-D-mannitol-forming) activity"/>
    <property type="evidence" value="ECO:0007669"/>
    <property type="project" value="UniProtKB-EC"/>
</dbReference>
<comment type="caution">
    <text evidence="4">The sequence shown here is derived from an EMBL/GenBank/DDBJ whole genome shotgun (WGS) entry which is preliminary data.</text>
</comment>
<organism evidence="4">
    <name type="scientific">candidate division TA06 bacterium ADurb.Bin131</name>
    <dbReference type="NCBI Taxonomy" id="1852827"/>
    <lineage>
        <taxon>Bacteria</taxon>
        <taxon>Bacteria division TA06</taxon>
    </lineage>
</organism>
<dbReference type="Pfam" id="PF22725">
    <property type="entry name" value="GFO_IDH_MocA_C3"/>
    <property type="match status" value="1"/>
</dbReference>
<keyword evidence="1 4" id="KW-0560">Oxidoreductase</keyword>
<dbReference type="InterPro" id="IPR050463">
    <property type="entry name" value="Gfo/Idh/MocA_oxidrdct_glycsds"/>
</dbReference>
<dbReference type="SUPFAM" id="SSF55347">
    <property type="entry name" value="Glyceraldehyde-3-phosphate dehydrogenase-like, C-terminal domain"/>
    <property type="match status" value="1"/>
</dbReference>
<dbReference type="InterPro" id="IPR055170">
    <property type="entry name" value="GFO_IDH_MocA-like_dom"/>
</dbReference>
<dbReference type="Gene3D" id="3.30.360.10">
    <property type="entry name" value="Dihydrodipicolinate Reductase, domain 2"/>
    <property type="match status" value="1"/>
</dbReference>
<accession>A0A1V6CAH7</accession>
<evidence type="ECO:0000259" key="2">
    <source>
        <dbReference type="Pfam" id="PF01408"/>
    </source>
</evidence>
<protein>
    <submittedName>
        <fullName evidence="4">1,5-anhydro-D-fructose reductase</fullName>
        <ecNumber evidence="4">1.1.1.292</ecNumber>
    </submittedName>
</protein>
<dbReference type="GO" id="GO:0000166">
    <property type="term" value="F:nucleotide binding"/>
    <property type="evidence" value="ECO:0007669"/>
    <property type="project" value="InterPro"/>
</dbReference>
<sequence>MKLKVAIVGFRHGHIFDIVSRIKNSNNLELVAACEQHQPTAKSVEDSGIAKITHTDYIKMLETVECDIVAVGDCYGKRGKIVIEALKKGRHVISDKPLCTRLEEIKEISGLSKEKNLKVGCQFTLRDMPQFIGMRDLIKSGNIGEIHSIIFTGNHPLMLDERPSWYFEPGMHGGTINDIGVHAVDYIPWATGMRISKINSARSWNAFAKKYPYFKDAGQMMLTMENGCGILGDVSYFSPDSHGYGLPFYWRFTVYGTGGIAETSATSKNIIFAKNGEKQISFLNLPEPDDGGYFKAFIDDINGTREPDKLNTYDVILSSYIALLIQDAGDKNIRELCINTEKKFQTDEVGL</sequence>
<dbReference type="EC" id="1.1.1.292" evidence="4"/>
<dbReference type="PANTHER" id="PTHR43818">
    <property type="entry name" value="BCDNA.GH03377"/>
    <property type="match status" value="1"/>
</dbReference>
<feature type="domain" description="Gfo/Idh/MocA-like oxidoreductase N-terminal" evidence="2">
    <location>
        <begin position="3"/>
        <end position="120"/>
    </location>
</feature>
<dbReference type="InterPro" id="IPR036291">
    <property type="entry name" value="NAD(P)-bd_dom_sf"/>
</dbReference>
<evidence type="ECO:0000313" key="4">
    <source>
        <dbReference type="EMBL" id="OQB73893.1"/>
    </source>
</evidence>
<dbReference type="SUPFAM" id="SSF51735">
    <property type="entry name" value="NAD(P)-binding Rossmann-fold domains"/>
    <property type="match status" value="1"/>
</dbReference>
<feature type="domain" description="GFO/IDH/MocA-like oxidoreductase" evidence="3">
    <location>
        <begin position="134"/>
        <end position="261"/>
    </location>
</feature>
<proteinExistence type="predicted"/>
<dbReference type="PANTHER" id="PTHR43818:SF11">
    <property type="entry name" value="BCDNA.GH03377"/>
    <property type="match status" value="1"/>
</dbReference>
<dbReference type="EMBL" id="MWDQ01000059">
    <property type="protein sequence ID" value="OQB73893.1"/>
    <property type="molecule type" value="Genomic_DNA"/>
</dbReference>
<dbReference type="Pfam" id="PF01408">
    <property type="entry name" value="GFO_IDH_MocA"/>
    <property type="match status" value="1"/>
</dbReference>